<dbReference type="Proteomes" id="UP000518206">
    <property type="component" value="Unassembled WGS sequence"/>
</dbReference>
<sequence length="199" mass="21184">MPSSPRATPARDTYHHGSLRTALLDGARTMLEERGPAGFSLNALARRLGVSTAAPYRHFADRDALLDVLADEGYVTFGAGLEAAVRASTDPRDRLQRIGVAYLDFAAEHPAVFEIMFTDRAGRPAEVGPATFEPLVQAVVDAQDAGALPAGTNPRAASRTIWATLHGLAVLEARAGLAKLGLSDTRQRLVADAFALLLR</sequence>
<dbReference type="InterPro" id="IPR001647">
    <property type="entry name" value="HTH_TetR"/>
</dbReference>
<reference evidence="6 7" key="2">
    <citation type="submission" date="2020-08" db="EMBL/GenBank/DDBJ databases">
        <authorList>
            <person name="Partida-Martinez L."/>
            <person name="Huntemann M."/>
            <person name="Clum A."/>
            <person name="Wang J."/>
            <person name="Palaniappan K."/>
            <person name="Ritter S."/>
            <person name="Chen I.-M."/>
            <person name="Stamatis D."/>
            <person name="Reddy T."/>
            <person name="O'Malley R."/>
            <person name="Daum C."/>
            <person name="Shapiro N."/>
            <person name="Ivanova N."/>
            <person name="Kyrpides N."/>
            <person name="Woyke T."/>
        </authorList>
    </citation>
    <scope>NUCLEOTIDE SEQUENCE [LARGE SCALE GENOMIC DNA]</scope>
    <source>
        <strain evidence="6 7">RAS26</strain>
    </source>
</reference>
<organism evidence="6 7">
    <name type="scientific">Cellulomonas cellasea</name>
    <dbReference type="NCBI Taxonomy" id="43670"/>
    <lineage>
        <taxon>Bacteria</taxon>
        <taxon>Bacillati</taxon>
        <taxon>Actinomycetota</taxon>
        <taxon>Actinomycetes</taxon>
        <taxon>Micrococcales</taxon>
        <taxon>Cellulomonadaceae</taxon>
        <taxon>Cellulomonas</taxon>
    </lineage>
</organism>
<gene>
    <name evidence="6" type="ORF">FHR80_002920</name>
</gene>
<dbReference type="PROSITE" id="PS50977">
    <property type="entry name" value="HTH_TETR_2"/>
    <property type="match status" value="1"/>
</dbReference>
<dbReference type="GO" id="GO:0003700">
    <property type="term" value="F:DNA-binding transcription factor activity"/>
    <property type="evidence" value="ECO:0007669"/>
    <property type="project" value="TreeGrafter"/>
</dbReference>
<dbReference type="AlphaFoldDB" id="A0A7W4YCT0"/>
<evidence type="ECO:0000256" key="1">
    <source>
        <dbReference type="ARBA" id="ARBA00023015"/>
    </source>
</evidence>
<dbReference type="SUPFAM" id="SSF46689">
    <property type="entry name" value="Homeodomain-like"/>
    <property type="match status" value="1"/>
</dbReference>
<dbReference type="Gene3D" id="1.10.357.10">
    <property type="entry name" value="Tetracycline Repressor, domain 2"/>
    <property type="match status" value="1"/>
</dbReference>
<dbReference type="Pfam" id="PF13305">
    <property type="entry name" value="TetR_C_33"/>
    <property type="match status" value="1"/>
</dbReference>
<dbReference type="PANTHER" id="PTHR30055">
    <property type="entry name" value="HTH-TYPE TRANSCRIPTIONAL REGULATOR RUTR"/>
    <property type="match status" value="1"/>
</dbReference>
<dbReference type="EMBL" id="JACHVX010000004">
    <property type="protein sequence ID" value="MBB2923992.1"/>
    <property type="molecule type" value="Genomic_DNA"/>
</dbReference>
<evidence type="ECO:0000256" key="4">
    <source>
        <dbReference type="PROSITE-ProRule" id="PRU00335"/>
    </source>
</evidence>
<dbReference type="RefSeq" id="WP_183296794.1">
    <property type="nucleotide sequence ID" value="NZ_JACHVX010000004.1"/>
</dbReference>
<evidence type="ECO:0000313" key="6">
    <source>
        <dbReference type="EMBL" id="MBB2923992.1"/>
    </source>
</evidence>
<dbReference type="InterPro" id="IPR025996">
    <property type="entry name" value="MT1864/Rv1816-like_C"/>
</dbReference>
<feature type="domain" description="HTH tetR-type" evidence="5">
    <location>
        <begin position="17"/>
        <end position="77"/>
    </location>
</feature>
<dbReference type="InterPro" id="IPR009057">
    <property type="entry name" value="Homeodomain-like_sf"/>
</dbReference>
<keyword evidence="2 4" id="KW-0238">DNA-binding</keyword>
<comment type="caution">
    <text evidence="6">The sequence shown here is derived from an EMBL/GenBank/DDBJ whole genome shotgun (WGS) entry which is preliminary data.</text>
</comment>
<feature type="DNA-binding region" description="H-T-H motif" evidence="4">
    <location>
        <begin position="40"/>
        <end position="59"/>
    </location>
</feature>
<evidence type="ECO:0000256" key="3">
    <source>
        <dbReference type="ARBA" id="ARBA00023163"/>
    </source>
</evidence>
<keyword evidence="1" id="KW-0805">Transcription regulation</keyword>
<dbReference type="Pfam" id="PF00440">
    <property type="entry name" value="TetR_N"/>
    <property type="match status" value="1"/>
</dbReference>
<dbReference type="InterPro" id="IPR050109">
    <property type="entry name" value="HTH-type_TetR-like_transc_reg"/>
</dbReference>
<accession>A0A7W4YCT0</accession>
<reference evidence="6 7" key="1">
    <citation type="submission" date="2020-08" db="EMBL/GenBank/DDBJ databases">
        <title>The Agave Microbiome: Exploring the role of microbial communities in plant adaptations to desert environments.</title>
        <authorList>
            <person name="Partida-Martinez L.P."/>
        </authorList>
    </citation>
    <scope>NUCLEOTIDE SEQUENCE [LARGE SCALE GENOMIC DNA]</scope>
    <source>
        <strain evidence="6 7">RAS26</strain>
    </source>
</reference>
<keyword evidence="3" id="KW-0804">Transcription</keyword>
<evidence type="ECO:0000259" key="5">
    <source>
        <dbReference type="PROSITE" id="PS50977"/>
    </source>
</evidence>
<name>A0A7W4YCT0_9CELL</name>
<protein>
    <submittedName>
        <fullName evidence="6">AcrR family transcriptional regulator</fullName>
    </submittedName>
</protein>
<dbReference type="GO" id="GO:0000976">
    <property type="term" value="F:transcription cis-regulatory region binding"/>
    <property type="evidence" value="ECO:0007669"/>
    <property type="project" value="TreeGrafter"/>
</dbReference>
<proteinExistence type="predicted"/>
<dbReference type="PRINTS" id="PR00455">
    <property type="entry name" value="HTHTETR"/>
</dbReference>
<dbReference type="SUPFAM" id="SSF48498">
    <property type="entry name" value="Tetracyclin repressor-like, C-terminal domain"/>
    <property type="match status" value="1"/>
</dbReference>
<evidence type="ECO:0000313" key="7">
    <source>
        <dbReference type="Proteomes" id="UP000518206"/>
    </source>
</evidence>
<dbReference type="PANTHER" id="PTHR30055:SF220">
    <property type="entry name" value="TETR-FAMILY REGULATORY PROTEIN"/>
    <property type="match status" value="1"/>
</dbReference>
<evidence type="ECO:0000256" key="2">
    <source>
        <dbReference type="ARBA" id="ARBA00023125"/>
    </source>
</evidence>
<dbReference type="InterPro" id="IPR036271">
    <property type="entry name" value="Tet_transcr_reg_TetR-rel_C_sf"/>
</dbReference>